<dbReference type="PROSITE" id="PS50088">
    <property type="entry name" value="ANK_REPEAT"/>
    <property type="match status" value="5"/>
</dbReference>
<protein>
    <recommendedName>
        <fullName evidence="10">PGG domain-containing protein</fullName>
    </recommendedName>
</protein>
<feature type="non-terminal residue" evidence="11">
    <location>
        <position position="637"/>
    </location>
</feature>
<feature type="repeat" description="ANK" evidence="7">
    <location>
        <begin position="102"/>
        <end position="134"/>
    </location>
</feature>
<dbReference type="InterPro" id="IPR026961">
    <property type="entry name" value="PGG_dom"/>
</dbReference>
<dbReference type="GO" id="GO:0005886">
    <property type="term" value="C:plasma membrane"/>
    <property type="evidence" value="ECO:0007669"/>
    <property type="project" value="TreeGrafter"/>
</dbReference>
<feature type="repeat" description="ANK" evidence="7">
    <location>
        <begin position="307"/>
        <end position="339"/>
    </location>
</feature>
<feature type="region of interest" description="Disordered" evidence="8">
    <location>
        <begin position="387"/>
        <end position="427"/>
    </location>
</feature>
<reference evidence="11 12" key="2">
    <citation type="submission" date="2020-07" db="EMBL/GenBank/DDBJ databases">
        <title>Genome assembly of wild tea tree DASZ reveals pedigree and selection history of tea varieties.</title>
        <authorList>
            <person name="Zhang W."/>
        </authorList>
    </citation>
    <scope>NUCLEOTIDE SEQUENCE [LARGE SCALE GENOMIC DNA]</scope>
    <source>
        <strain evidence="12">cv. G240</strain>
        <tissue evidence="11">Leaf</tissue>
    </source>
</reference>
<dbReference type="PANTHER" id="PTHR24186:SF37">
    <property type="entry name" value="PGG DOMAIN-CONTAINING PROTEIN"/>
    <property type="match status" value="1"/>
</dbReference>
<evidence type="ECO:0000256" key="3">
    <source>
        <dbReference type="ARBA" id="ARBA00022737"/>
    </source>
</evidence>
<feature type="compositionally biased region" description="Basic and acidic residues" evidence="8">
    <location>
        <begin position="606"/>
        <end position="618"/>
    </location>
</feature>
<evidence type="ECO:0000256" key="6">
    <source>
        <dbReference type="ARBA" id="ARBA00023136"/>
    </source>
</evidence>
<dbReference type="SMART" id="SM00248">
    <property type="entry name" value="ANK"/>
    <property type="match status" value="9"/>
</dbReference>
<feature type="domain" description="PGG" evidence="10">
    <location>
        <begin position="436"/>
        <end position="542"/>
    </location>
</feature>
<feature type="compositionally biased region" description="Pro residues" evidence="8">
    <location>
        <begin position="1"/>
        <end position="29"/>
    </location>
</feature>
<dbReference type="PROSITE" id="PS50297">
    <property type="entry name" value="ANK_REP_REGION"/>
    <property type="match status" value="5"/>
</dbReference>
<keyword evidence="2 9" id="KW-0812">Transmembrane</keyword>
<dbReference type="AlphaFoldDB" id="A0A7J7GEA2"/>
<dbReference type="EMBL" id="JACBKZ010000011">
    <property type="protein sequence ID" value="KAF5938867.1"/>
    <property type="molecule type" value="Genomic_DNA"/>
</dbReference>
<evidence type="ECO:0000256" key="5">
    <source>
        <dbReference type="ARBA" id="ARBA00023043"/>
    </source>
</evidence>
<keyword evidence="12" id="KW-1185">Reference proteome</keyword>
<evidence type="ECO:0000259" key="10">
    <source>
        <dbReference type="Pfam" id="PF13962"/>
    </source>
</evidence>
<name>A0A7J7GEA2_CAMSI</name>
<dbReference type="PANTHER" id="PTHR24186">
    <property type="entry name" value="PROTEIN PHOSPHATASE 1 REGULATORY SUBUNIT"/>
    <property type="match status" value="1"/>
</dbReference>
<feature type="region of interest" description="Disordered" evidence="8">
    <location>
        <begin position="1"/>
        <end position="34"/>
    </location>
</feature>
<dbReference type="Pfam" id="PF13962">
    <property type="entry name" value="PGG"/>
    <property type="match status" value="1"/>
</dbReference>
<dbReference type="Pfam" id="PF12796">
    <property type="entry name" value="Ank_2"/>
    <property type="match status" value="3"/>
</dbReference>
<gene>
    <name evidence="11" type="ORF">HYC85_023126</name>
</gene>
<dbReference type="InterPro" id="IPR002110">
    <property type="entry name" value="Ankyrin_rpt"/>
</dbReference>
<accession>A0A7J7GEA2</accession>
<feature type="region of interest" description="Disordered" evidence="8">
    <location>
        <begin position="589"/>
        <end position="637"/>
    </location>
</feature>
<dbReference type="Proteomes" id="UP000593564">
    <property type="component" value="Unassembled WGS sequence"/>
</dbReference>
<evidence type="ECO:0000256" key="1">
    <source>
        <dbReference type="ARBA" id="ARBA00004141"/>
    </source>
</evidence>
<evidence type="ECO:0000256" key="2">
    <source>
        <dbReference type="ARBA" id="ARBA00022692"/>
    </source>
</evidence>
<sequence>IFSLPPPDPSPSHPQLHLPPPPPPNPSPPATSNMDRHLHEAIIKGDLPTFRRLIEQDENFIQQTVLESLNTTLHLAARFGHTELATAIVRWRPEMVAAENREMETPLHEACREGQVEIMRMLLETDPRVAYKVNKYDESVLFVGCEKGRLEVVKHLLSFPWLLMLELDMLTSSLHVAASGGHTEIVKEILKERPDFASKTDSHGCSPLHLACGKGHLEITRELLRSDSDLSSLQDHEGRTPLHWAAIKGRVNIVDEILSMSLESAEMVTKNGETVLHLAVKNNQYEVLRYLVETLNITRLVNLPDNDGNTVLHLATAGKLTTMVIYLLKLGLDVNALNRKGYTALDVVESDASNSGALAIVPALQEAGAKRCDQLPPSSLEIQWITEPASSRRSHDHSNIPYLPYSRPKKTSESPEQGQRRRHRHRRAKQIEHQMEGLRNARNTITVVAVLIATVAFAAGVNPPGGFNQESGKAIMGKQTPFKVFMVCNIVALFLSLGIVNVLVSIVPFRRKSMMKLLVVTHKVMWLSTLFMSSAYIAAIWTIMPHDKGTRWVLVELALIGGGCTVALFLGLGVMLTMHWHRKREWKMRKERNKNKDGSPNSSISRVEEMRMIKKGSRESSSNSDVDSSDQGGYHLY</sequence>
<comment type="caution">
    <text evidence="11">The sequence shown here is derived from an EMBL/GenBank/DDBJ whole genome shotgun (WGS) entry which is preliminary data.</text>
</comment>
<evidence type="ECO:0000256" key="8">
    <source>
        <dbReference type="SAM" id="MobiDB-lite"/>
    </source>
</evidence>
<feature type="transmembrane region" description="Helical" evidence="9">
    <location>
        <begin position="444"/>
        <end position="462"/>
    </location>
</feature>
<dbReference type="PRINTS" id="PR01415">
    <property type="entry name" value="ANKYRIN"/>
</dbReference>
<evidence type="ECO:0000256" key="9">
    <source>
        <dbReference type="SAM" id="Phobius"/>
    </source>
</evidence>
<evidence type="ECO:0000256" key="4">
    <source>
        <dbReference type="ARBA" id="ARBA00022989"/>
    </source>
</evidence>
<evidence type="ECO:0000256" key="7">
    <source>
        <dbReference type="PROSITE-ProRule" id="PRU00023"/>
    </source>
</evidence>
<dbReference type="InterPro" id="IPR036770">
    <property type="entry name" value="Ankyrin_rpt-contain_sf"/>
</dbReference>
<keyword evidence="3" id="KW-0677">Repeat</keyword>
<keyword evidence="4 9" id="KW-1133">Transmembrane helix</keyword>
<feature type="transmembrane region" description="Helical" evidence="9">
    <location>
        <begin position="524"/>
        <end position="545"/>
    </location>
</feature>
<feature type="compositionally biased region" description="Low complexity" evidence="8">
    <location>
        <begin position="619"/>
        <end position="630"/>
    </location>
</feature>
<keyword evidence="5 7" id="KW-0040">ANK repeat</keyword>
<feature type="transmembrane region" description="Helical" evidence="9">
    <location>
        <begin position="557"/>
        <end position="580"/>
    </location>
</feature>
<evidence type="ECO:0000313" key="11">
    <source>
        <dbReference type="EMBL" id="KAF5938867.1"/>
    </source>
</evidence>
<feature type="repeat" description="ANK" evidence="7">
    <location>
        <begin position="271"/>
        <end position="293"/>
    </location>
</feature>
<proteinExistence type="predicted"/>
<feature type="transmembrane region" description="Helical" evidence="9">
    <location>
        <begin position="482"/>
        <end position="504"/>
    </location>
</feature>
<organism evidence="11 12">
    <name type="scientific">Camellia sinensis</name>
    <name type="common">Tea plant</name>
    <name type="synonym">Thea sinensis</name>
    <dbReference type="NCBI Taxonomy" id="4442"/>
    <lineage>
        <taxon>Eukaryota</taxon>
        <taxon>Viridiplantae</taxon>
        <taxon>Streptophyta</taxon>
        <taxon>Embryophyta</taxon>
        <taxon>Tracheophyta</taxon>
        <taxon>Spermatophyta</taxon>
        <taxon>Magnoliopsida</taxon>
        <taxon>eudicotyledons</taxon>
        <taxon>Gunneridae</taxon>
        <taxon>Pentapetalae</taxon>
        <taxon>asterids</taxon>
        <taxon>Ericales</taxon>
        <taxon>Theaceae</taxon>
        <taxon>Camellia</taxon>
    </lineage>
</organism>
<reference evidence="12" key="1">
    <citation type="journal article" date="2020" name="Nat. Commun.">
        <title>Genome assembly of wild tea tree DASZ reveals pedigree and selection history of tea varieties.</title>
        <authorList>
            <person name="Zhang W."/>
            <person name="Zhang Y."/>
            <person name="Qiu H."/>
            <person name="Guo Y."/>
            <person name="Wan H."/>
            <person name="Zhang X."/>
            <person name="Scossa F."/>
            <person name="Alseekh S."/>
            <person name="Zhang Q."/>
            <person name="Wang P."/>
            <person name="Xu L."/>
            <person name="Schmidt M.H."/>
            <person name="Jia X."/>
            <person name="Li D."/>
            <person name="Zhu A."/>
            <person name="Guo F."/>
            <person name="Chen W."/>
            <person name="Ni D."/>
            <person name="Usadel B."/>
            <person name="Fernie A.R."/>
            <person name="Wen W."/>
        </authorList>
    </citation>
    <scope>NUCLEOTIDE SEQUENCE [LARGE SCALE GENOMIC DNA]</scope>
    <source>
        <strain evidence="12">cv. G240</strain>
    </source>
</reference>
<dbReference type="SUPFAM" id="SSF48403">
    <property type="entry name" value="Ankyrin repeat"/>
    <property type="match status" value="1"/>
</dbReference>
<feature type="repeat" description="ANK" evidence="7">
    <location>
        <begin position="237"/>
        <end position="259"/>
    </location>
</feature>
<evidence type="ECO:0000313" key="12">
    <source>
        <dbReference type="Proteomes" id="UP000593564"/>
    </source>
</evidence>
<comment type="subcellular location">
    <subcellularLocation>
        <location evidence="1">Membrane</location>
        <topology evidence="1">Multi-pass membrane protein</topology>
    </subcellularLocation>
</comment>
<dbReference type="Gene3D" id="1.25.40.20">
    <property type="entry name" value="Ankyrin repeat-containing domain"/>
    <property type="match status" value="1"/>
</dbReference>
<feature type="repeat" description="ANK" evidence="7">
    <location>
        <begin position="203"/>
        <end position="235"/>
    </location>
</feature>
<keyword evidence="6 9" id="KW-0472">Membrane</keyword>